<feature type="compositionally biased region" description="Low complexity" evidence="1">
    <location>
        <begin position="42"/>
        <end position="51"/>
    </location>
</feature>
<feature type="compositionally biased region" description="Basic residues" evidence="1">
    <location>
        <begin position="386"/>
        <end position="406"/>
    </location>
</feature>
<feature type="compositionally biased region" description="Low complexity" evidence="1">
    <location>
        <begin position="424"/>
        <end position="435"/>
    </location>
</feature>
<evidence type="ECO:0000256" key="1">
    <source>
        <dbReference type="SAM" id="MobiDB-lite"/>
    </source>
</evidence>
<feature type="compositionally biased region" description="Acidic residues" evidence="1">
    <location>
        <begin position="90"/>
        <end position="106"/>
    </location>
</feature>
<organism evidence="2 3">
    <name type="scientific">Diplodia corticola</name>
    <dbReference type="NCBI Taxonomy" id="236234"/>
    <lineage>
        <taxon>Eukaryota</taxon>
        <taxon>Fungi</taxon>
        <taxon>Dikarya</taxon>
        <taxon>Ascomycota</taxon>
        <taxon>Pezizomycotina</taxon>
        <taxon>Dothideomycetes</taxon>
        <taxon>Dothideomycetes incertae sedis</taxon>
        <taxon>Botryosphaeriales</taxon>
        <taxon>Botryosphaeriaceae</taxon>
        <taxon>Diplodia</taxon>
    </lineage>
</organism>
<comment type="caution">
    <text evidence="2">The sequence shown here is derived from an EMBL/GenBank/DDBJ whole genome shotgun (WGS) entry which is preliminary data.</text>
</comment>
<proteinExistence type="predicted"/>
<accession>A0A1J9SEU1</accession>
<dbReference type="RefSeq" id="XP_020134538.1">
    <property type="nucleotide sequence ID" value="XM_020274001.1"/>
</dbReference>
<evidence type="ECO:0000313" key="2">
    <source>
        <dbReference type="EMBL" id="OJD38927.1"/>
    </source>
</evidence>
<feature type="compositionally biased region" description="Pro residues" evidence="1">
    <location>
        <begin position="407"/>
        <end position="423"/>
    </location>
</feature>
<name>A0A1J9SEU1_9PEZI</name>
<feature type="compositionally biased region" description="Acidic residues" evidence="1">
    <location>
        <begin position="22"/>
        <end position="32"/>
    </location>
</feature>
<feature type="region of interest" description="Disordered" evidence="1">
    <location>
        <begin position="248"/>
        <end position="292"/>
    </location>
</feature>
<dbReference type="AlphaFoldDB" id="A0A1J9SEU1"/>
<dbReference type="GeneID" id="31014262"/>
<feature type="compositionally biased region" description="Basic and acidic residues" evidence="1">
    <location>
        <begin position="267"/>
        <end position="292"/>
    </location>
</feature>
<evidence type="ECO:0000313" key="3">
    <source>
        <dbReference type="Proteomes" id="UP000183809"/>
    </source>
</evidence>
<protein>
    <submittedName>
        <fullName evidence="2">Uncharacterized protein</fullName>
    </submittedName>
</protein>
<dbReference type="Proteomes" id="UP000183809">
    <property type="component" value="Unassembled WGS sequence"/>
</dbReference>
<feature type="compositionally biased region" description="Low complexity" evidence="1">
    <location>
        <begin position="365"/>
        <end position="383"/>
    </location>
</feature>
<sequence>MNCRGSARYIPRYDNHQPPVQAEDDAVGDLDFDIVFPHSHNQQQQQQQQQQHRGDQPHVLPPAPVTNPAPLGGLDPQELRQFGIRVPGEDDHDADDDDDDDDTTDDDEQLIFDFDLEDDSQIDHYHYRRSRSRRRRQLLPALPPPREEWLGEEADPEEDIAWHGPQRVADLTGQVARQQRYVDNVRAQLRFGPHAPADGGVEGWRRELRRAEDALRGLRETLRVATGVERGGRNEGGAAVLRRGVGDVVGNAEGDGDDKANGYSGDDEGRRRAGTEAGQEGHGRRRRGGLDPRRRREIELELAELRDMEAQLQWGGAAPEELRHVAAEMDILQSILDGRYAAAWGRDGDEDTRRSPSPSSPSPSSPSSSPASGSTTTITSFSSPDHHHRGRRRHRRHHKRNHHRTPPARPPPDYHHPLPPPHIPHTSSPTPLHDA</sequence>
<keyword evidence="3" id="KW-1185">Reference proteome</keyword>
<gene>
    <name evidence="2" type="ORF">BKCO1_3000113</name>
</gene>
<feature type="region of interest" description="Disordered" evidence="1">
    <location>
        <begin position="1"/>
        <end position="106"/>
    </location>
</feature>
<dbReference type="EMBL" id="MNUE01000003">
    <property type="protein sequence ID" value="OJD38927.1"/>
    <property type="molecule type" value="Genomic_DNA"/>
</dbReference>
<reference evidence="2 3" key="1">
    <citation type="submission" date="2016-10" db="EMBL/GenBank/DDBJ databases">
        <title>Proteomics and genomics reveal pathogen-plant mechanisms compatible with a hemibiotrophic lifestyle of Diplodia corticola.</title>
        <authorList>
            <person name="Fernandes I."/>
            <person name="De Jonge R."/>
            <person name="Van De Peer Y."/>
            <person name="Devreese B."/>
            <person name="Alves A."/>
            <person name="Esteves A.C."/>
        </authorList>
    </citation>
    <scope>NUCLEOTIDE SEQUENCE [LARGE SCALE GENOMIC DNA]</scope>
    <source>
        <strain evidence="2 3">CBS 112549</strain>
    </source>
</reference>
<feature type="region of interest" description="Disordered" evidence="1">
    <location>
        <begin position="343"/>
        <end position="435"/>
    </location>
</feature>